<keyword evidence="3" id="KW-0949">S-adenosyl-L-methionine</keyword>
<dbReference type="SUPFAM" id="SSF53335">
    <property type="entry name" value="S-adenosyl-L-methionine-dependent methyltransferases"/>
    <property type="match status" value="1"/>
</dbReference>
<dbReference type="Gene3D" id="3.40.50.150">
    <property type="entry name" value="Vaccinia Virus protein VP39"/>
    <property type="match status" value="1"/>
</dbReference>
<evidence type="ECO:0000256" key="2">
    <source>
        <dbReference type="ARBA" id="ARBA00010703"/>
    </source>
</evidence>
<dbReference type="UniPathway" id="UPA00375"/>
<evidence type="ECO:0000313" key="4">
    <source>
        <dbReference type="EMBL" id="RNA20897.1"/>
    </source>
</evidence>
<evidence type="ECO:0000313" key="5">
    <source>
        <dbReference type="Proteomes" id="UP000276133"/>
    </source>
</evidence>
<dbReference type="InterPro" id="IPR015915">
    <property type="entry name" value="Kelch-typ_b-propeller"/>
</dbReference>
<dbReference type="SUPFAM" id="SSF50965">
    <property type="entry name" value="Galactose oxidase, central domain"/>
    <property type="match status" value="1"/>
</dbReference>
<dbReference type="GO" id="GO:0030488">
    <property type="term" value="P:tRNA methylation"/>
    <property type="evidence" value="ECO:0007669"/>
    <property type="project" value="TreeGrafter"/>
</dbReference>
<dbReference type="InterPro" id="IPR011043">
    <property type="entry name" value="Gal_Oxase/kelch_b-propeller"/>
</dbReference>
<proteinExistence type="inferred from homology"/>
<dbReference type="GO" id="GO:0031591">
    <property type="term" value="P:wybutosine biosynthetic process"/>
    <property type="evidence" value="ECO:0007669"/>
    <property type="project" value="TreeGrafter"/>
</dbReference>
<dbReference type="STRING" id="10195.A0A3M7RBK8"/>
<comment type="pathway">
    <text evidence="1">tRNA modification; wybutosine-tRNA(Phe) biosynthesis.</text>
</comment>
<accession>A0A3M7RBK8</accession>
<dbReference type="GO" id="GO:0008175">
    <property type="term" value="F:tRNA methyltransferase activity"/>
    <property type="evidence" value="ECO:0007669"/>
    <property type="project" value="TreeGrafter"/>
</dbReference>
<evidence type="ECO:0000256" key="3">
    <source>
        <dbReference type="ARBA" id="ARBA00022691"/>
    </source>
</evidence>
<dbReference type="AlphaFoldDB" id="A0A3M7RBK8"/>
<keyword evidence="5" id="KW-1185">Reference proteome</keyword>
<dbReference type="EMBL" id="REGN01003761">
    <property type="protein sequence ID" value="RNA20897.1"/>
    <property type="molecule type" value="Genomic_DNA"/>
</dbReference>
<gene>
    <name evidence="4" type="ORF">BpHYR1_022603</name>
</gene>
<organism evidence="4 5">
    <name type="scientific">Brachionus plicatilis</name>
    <name type="common">Marine rotifer</name>
    <name type="synonym">Brachionus muelleri</name>
    <dbReference type="NCBI Taxonomy" id="10195"/>
    <lineage>
        <taxon>Eukaryota</taxon>
        <taxon>Metazoa</taxon>
        <taxon>Spiralia</taxon>
        <taxon>Gnathifera</taxon>
        <taxon>Rotifera</taxon>
        <taxon>Eurotatoria</taxon>
        <taxon>Monogononta</taxon>
        <taxon>Pseudotrocha</taxon>
        <taxon>Ploima</taxon>
        <taxon>Brachionidae</taxon>
        <taxon>Brachionus</taxon>
    </lineage>
</organism>
<dbReference type="PANTHER" id="PTHR46529">
    <property type="entry name" value="TRNA WYBUTOSINE-SYNTHESIZING PROTEIN 4"/>
    <property type="match status" value="1"/>
</dbReference>
<dbReference type="Pfam" id="PF13418">
    <property type="entry name" value="Beta-prop_TYW4"/>
    <property type="match status" value="1"/>
</dbReference>
<name>A0A3M7RBK8_BRAPC</name>
<reference evidence="4 5" key="1">
    <citation type="journal article" date="2018" name="Sci. Rep.">
        <title>Genomic signatures of local adaptation to the degree of environmental predictability in rotifers.</title>
        <authorList>
            <person name="Franch-Gras L."/>
            <person name="Hahn C."/>
            <person name="Garcia-Roger E.M."/>
            <person name="Carmona M.J."/>
            <person name="Serra M."/>
            <person name="Gomez A."/>
        </authorList>
    </citation>
    <scope>NUCLEOTIDE SEQUENCE [LARGE SCALE GENOMIC DNA]</scope>
    <source>
        <strain evidence="4">HYR1</strain>
    </source>
</reference>
<dbReference type="OrthoDB" id="203237at2759"/>
<sequence length="476" mass="54515">MTAFFSEVHSAEIALPIHFIFFISFAHNDLILIKSIKFSNIVRTHWIRLIAYERLPQSRTLAAFRLKFYYYLGFKEVSTIKASDFYQFYVSHEEKNRIDDLELFDEYEPWHLKCSHYILVTATKGDICSQIVKNVYPFSNLTNNNALIKFDSSYCTYKALSIKFGSRFGHSIGVLKSKIFVFGGFGELATDPYCKHLRLASVELPADKMLDRIFHSCNAIGSDSLVISFGRTNPSKMFNSITNIFYDEKDENIEIKETDIELNCIELSIPRYRHLMCPTSDSSLFIYGGKYYDQSTNTSTILNDAYIFDSSQNLQIIQVDSNIISGRHSACINQWKKNLIISGGLNAQENPLNEIILFNSETLTFNKKEIMKGYVLPRYSHSSHVIDDTLILVGGANFDGNPPGLCFINLQTWTAIEFDVPNENRLMLVCHQSHLIDRNNILLIGGGGVCFTFGTHLNKYPIILDITNCWSRYFQK</sequence>
<comment type="caution">
    <text evidence="4">The sequence shown here is derived from an EMBL/GenBank/DDBJ whole genome shotgun (WGS) entry which is preliminary data.</text>
</comment>
<dbReference type="PANTHER" id="PTHR46529:SF1">
    <property type="entry name" value="TRNA WYBUTOSINE-SYNTHESIZING PROTEIN 4"/>
    <property type="match status" value="1"/>
</dbReference>
<comment type="similarity">
    <text evidence="2">Belongs to the methyltransferase superfamily. LCMT family.</text>
</comment>
<dbReference type="InterPro" id="IPR029063">
    <property type="entry name" value="SAM-dependent_MTases_sf"/>
</dbReference>
<dbReference type="Gene3D" id="2.120.10.80">
    <property type="entry name" value="Kelch-type beta propeller"/>
    <property type="match status" value="1"/>
</dbReference>
<dbReference type="Proteomes" id="UP000276133">
    <property type="component" value="Unassembled WGS sequence"/>
</dbReference>
<evidence type="ECO:0000256" key="1">
    <source>
        <dbReference type="ARBA" id="ARBA00004797"/>
    </source>
</evidence>
<protein>
    <submittedName>
        <fullName evidence="4">tRNA wybutosine-synthesizing 4</fullName>
    </submittedName>
</protein>